<dbReference type="KEGG" id="pami:JCM7686_3422"/>
<dbReference type="eggNOG" id="COG2205">
    <property type="taxonomic scope" value="Bacteria"/>
</dbReference>
<dbReference type="Proteomes" id="UP000015480">
    <property type="component" value="Chromosome"/>
</dbReference>
<name>S5XYS2_PARAH</name>
<dbReference type="PATRIC" id="fig|1367847.3.peg.3454"/>
<dbReference type="InterPro" id="IPR035965">
    <property type="entry name" value="PAS-like_dom_sf"/>
</dbReference>
<proteinExistence type="predicted"/>
<reference evidence="1 2" key="1">
    <citation type="journal article" date="2014" name="BMC Genomics">
        <title>Architecture and functions of a multipartite genome of the methylotrophic bacterium Paracoccus aminophilus JCM 7686, containing primary and secondary chromids.</title>
        <authorList>
            <person name="Dziewit L."/>
            <person name="Czarnecki J."/>
            <person name="Wibberg D."/>
            <person name="Radlinska M."/>
            <person name="Mrozek P."/>
            <person name="Szymczak M."/>
            <person name="Schluter A."/>
            <person name="Puhler A."/>
            <person name="Bartosik D."/>
        </authorList>
    </citation>
    <scope>NUCLEOTIDE SEQUENCE [LARGE SCALE GENOMIC DNA]</scope>
    <source>
        <strain evidence="1">JCM 7686</strain>
    </source>
</reference>
<evidence type="ECO:0000313" key="1">
    <source>
        <dbReference type="EMBL" id="AGT10457.1"/>
    </source>
</evidence>
<dbReference type="RefSeq" id="WP_020952093.1">
    <property type="nucleotide sequence ID" value="NC_022041.1"/>
</dbReference>
<gene>
    <name evidence="1" type="ORF">JCM7686_3422</name>
</gene>
<dbReference type="EMBL" id="CP006650">
    <property type="protein sequence ID" value="AGT10457.1"/>
    <property type="molecule type" value="Genomic_DNA"/>
</dbReference>
<dbReference type="Pfam" id="PF12860">
    <property type="entry name" value="PAS_7"/>
    <property type="match status" value="1"/>
</dbReference>
<dbReference type="HOGENOM" id="CLU_039930_0_0_5"/>
<dbReference type="OrthoDB" id="9797304at2"/>
<keyword evidence="2" id="KW-1185">Reference proteome</keyword>
<dbReference type="STRING" id="1367847.JCM7686_3422"/>
<evidence type="ECO:0000313" key="2">
    <source>
        <dbReference type="Proteomes" id="UP000015480"/>
    </source>
</evidence>
<organism evidence="1 2">
    <name type="scientific">Paracoccus aminophilus JCM 7686</name>
    <dbReference type="NCBI Taxonomy" id="1367847"/>
    <lineage>
        <taxon>Bacteria</taxon>
        <taxon>Pseudomonadati</taxon>
        <taxon>Pseudomonadota</taxon>
        <taxon>Alphaproteobacteria</taxon>
        <taxon>Rhodobacterales</taxon>
        <taxon>Paracoccaceae</taxon>
        <taxon>Paracoccus</taxon>
    </lineage>
</organism>
<protein>
    <submittedName>
        <fullName evidence="1">PAS/PAC sensor domain-containing protein</fullName>
    </submittedName>
</protein>
<accession>S5XYS2</accession>
<sequence>MASNLLLALLISTCAVILAIILVRAYENWQGARPRGHGLDRGVEPLAFLFCRNQLADSTAPARALLDILPGESEWQRLMAWVSMRLPETGEMLSQLEELGKVEIGGDAVGETRRLHVLIEDLGDHYIRVILRDPTSESSGTVVDSLTLAAIEGELDMLRNTLDRSPMLAWREDGEGMVTWANSAYIQLAERQCGDQTVWPLPRLIDLPVRHGNVTGARRAQIEDGGQTLWFECHHRMVGDQSVGIALPADAAVRAERSLREFVHTLTKTFADLPIGMAIFDKDRALQLFNPALIDLTTLSAGFLTARPTLYAFLDRLREARMVPEPKDYRSWRNQMSTLESASASGHHVETWSLPGGQTYRVTGRPHPDGAVAFLFEDITSEISLTRKFRSDLSLGREVLDALEDAVAVFEGNGQLATANSAYGGLWDVEMKGSLIEHLLHWQKAAGDGPGLQALRDAIDALSFGQSARADHQGAMAGPSGELLGWSLRALMGGRVMVRFVANTPVRLTREATDPRHVTALMPEPVAPAASLGVAPAQIA</sequence>
<dbReference type="SUPFAM" id="SSF55785">
    <property type="entry name" value="PYP-like sensor domain (PAS domain)"/>
    <property type="match status" value="1"/>
</dbReference>
<dbReference type="AlphaFoldDB" id="S5XYS2"/>